<proteinExistence type="predicted"/>
<dbReference type="Proteomes" id="UP000278981">
    <property type="component" value="Unassembled WGS sequence"/>
</dbReference>
<sequence length="273" mass="29177">MTAELRVTLPGPEGSADARRALAVLDRFLSLLGHLEDNALDKRASRVDERSTWGIIAVQLGSLVTTLAPNRLKRGATTNTLDGVAGAAVNGLAEAEAREGLPQGWDAKAAATGAELAHMLGLLAVDGMVVELLDRGRVVRNVTVTRHAAEHLAAALKVRRQSIGSVIGRLDAISVHQRREAGLWHERTGERITVTFDAAQTDQISSALGQRVEIAGRITRDIDDRLINIRMRSLERLPGLGEGPPVTDLFGIDPDLTGGMDPTDYLGEIRGAS</sequence>
<evidence type="ECO:0000313" key="2">
    <source>
        <dbReference type="Proteomes" id="UP000278981"/>
    </source>
</evidence>
<protein>
    <submittedName>
        <fullName evidence="1">Uncharacterized protein</fullName>
    </submittedName>
</protein>
<name>A0A3N9XJX3_9ACTN</name>
<evidence type="ECO:0000313" key="1">
    <source>
        <dbReference type="EMBL" id="RQX13371.1"/>
    </source>
</evidence>
<organism evidence="1 2">
    <name type="scientific">Micromonospora ureilytica</name>
    <dbReference type="NCBI Taxonomy" id="709868"/>
    <lineage>
        <taxon>Bacteria</taxon>
        <taxon>Bacillati</taxon>
        <taxon>Actinomycetota</taxon>
        <taxon>Actinomycetes</taxon>
        <taxon>Micromonosporales</taxon>
        <taxon>Micromonosporaceae</taxon>
        <taxon>Micromonospora</taxon>
    </lineage>
</organism>
<comment type="caution">
    <text evidence="1">The sequence shown here is derived from an EMBL/GenBank/DDBJ whole genome shotgun (WGS) entry which is preliminary data.</text>
</comment>
<accession>A0A3N9XJX3</accession>
<gene>
    <name evidence="1" type="ORF">DDE19_25870</name>
</gene>
<dbReference type="EMBL" id="QDGB01000326">
    <property type="protein sequence ID" value="RQX13371.1"/>
    <property type="molecule type" value="Genomic_DNA"/>
</dbReference>
<reference evidence="1 2" key="1">
    <citation type="submission" date="2018-04" db="EMBL/GenBank/DDBJ databases">
        <title>Micromonosporas from Atacama Desert.</title>
        <authorList>
            <person name="Carro L."/>
            <person name="Klenk H.-P."/>
            <person name="Goodfellow M."/>
        </authorList>
    </citation>
    <scope>NUCLEOTIDE SEQUENCE [LARGE SCALE GENOMIC DNA]</scope>
    <source>
        <strain evidence="1 2">LB19</strain>
    </source>
</reference>
<dbReference type="OrthoDB" id="3401001at2"/>
<dbReference type="AlphaFoldDB" id="A0A3N9XJX3"/>
<dbReference type="RefSeq" id="WP_124821888.1">
    <property type="nucleotide sequence ID" value="NZ_QDGB01000326.1"/>
</dbReference>